<evidence type="ECO:0000256" key="1">
    <source>
        <dbReference type="SAM" id="MobiDB-lite"/>
    </source>
</evidence>
<accession>A0A8D8YU88</accession>
<sequence>MEESKTGGAGCGVGSTSSTTTSSRIEDMEVEPSGARASAVHEEMELGDSEEEDEEDDSDEDEETEESENGSEEEEETDDEDSEEDDDEEELTSSRETTVMSPAQHTTSSSSPQYEGLASTLHAMAAASSGKPLTLNLKRGRGRPSSKQASPVSQSPAHRTPGQGPGLTNGSGQGSTKQGPPLPMPLPLPQQSALMQKKPLGLRLKKSRSVNGVNQCFYFSYFFRN</sequence>
<feature type="compositionally biased region" description="Low complexity" evidence="1">
    <location>
        <begin position="14"/>
        <end position="23"/>
    </location>
</feature>
<feature type="compositionally biased region" description="Polar residues" evidence="1">
    <location>
        <begin position="99"/>
        <end position="113"/>
    </location>
</feature>
<name>A0A8D8YU88_9HEMI</name>
<feature type="compositionally biased region" description="Gly residues" evidence="1">
    <location>
        <begin position="163"/>
        <end position="173"/>
    </location>
</feature>
<reference evidence="2" key="1">
    <citation type="submission" date="2021-05" db="EMBL/GenBank/DDBJ databases">
        <authorList>
            <person name="Alioto T."/>
            <person name="Alioto T."/>
            <person name="Gomez Garrido J."/>
        </authorList>
    </citation>
    <scope>NUCLEOTIDE SEQUENCE</scope>
</reference>
<feature type="compositionally biased region" description="Polar residues" evidence="1">
    <location>
        <begin position="145"/>
        <end position="157"/>
    </location>
</feature>
<dbReference type="Gene3D" id="3.30.70.2850">
    <property type="match status" value="1"/>
</dbReference>
<feature type="compositionally biased region" description="Acidic residues" evidence="1">
    <location>
        <begin position="45"/>
        <end position="91"/>
    </location>
</feature>
<dbReference type="EMBL" id="HBUF01394810">
    <property type="protein sequence ID" value="CAG6735137.1"/>
    <property type="molecule type" value="Transcribed_RNA"/>
</dbReference>
<protein>
    <submittedName>
        <fullName evidence="2">Uncharacterized protein</fullName>
    </submittedName>
</protein>
<organism evidence="2">
    <name type="scientific">Cacopsylla melanoneura</name>
    <dbReference type="NCBI Taxonomy" id="428564"/>
    <lineage>
        <taxon>Eukaryota</taxon>
        <taxon>Metazoa</taxon>
        <taxon>Ecdysozoa</taxon>
        <taxon>Arthropoda</taxon>
        <taxon>Hexapoda</taxon>
        <taxon>Insecta</taxon>
        <taxon>Pterygota</taxon>
        <taxon>Neoptera</taxon>
        <taxon>Paraneoptera</taxon>
        <taxon>Hemiptera</taxon>
        <taxon>Sternorrhyncha</taxon>
        <taxon>Psylloidea</taxon>
        <taxon>Psyllidae</taxon>
        <taxon>Psyllinae</taxon>
        <taxon>Cacopsylla</taxon>
    </lineage>
</organism>
<proteinExistence type="predicted"/>
<evidence type="ECO:0000313" key="2">
    <source>
        <dbReference type="EMBL" id="CAG6735137.1"/>
    </source>
</evidence>
<feature type="region of interest" description="Disordered" evidence="1">
    <location>
        <begin position="1"/>
        <end position="194"/>
    </location>
</feature>
<dbReference type="AlphaFoldDB" id="A0A8D8YU88"/>